<feature type="region of interest" description="Disordered" evidence="1">
    <location>
        <begin position="175"/>
        <end position="194"/>
    </location>
</feature>
<dbReference type="Gene3D" id="2.180.10.10">
    <property type="entry name" value="RHS repeat-associated core"/>
    <property type="match status" value="1"/>
</dbReference>
<protein>
    <recommendedName>
        <fullName evidence="4">Sugar-binding protein</fullName>
    </recommendedName>
</protein>
<keyword evidence="3" id="KW-1185">Reference proteome</keyword>
<organism evidence="2 3">
    <name type="scientific">Siphonobacter curvatus</name>
    <dbReference type="NCBI Taxonomy" id="2094562"/>
    <lineage>
        <taxon>Bacteria</taxon>
        <taxon>Pseudomonadati</taxon>
        <taxon>Bacteroidota</taxon>
        <taxon>Cytophagia</taxon>
        <taxon>Cytophagales</taxon>
        <taxon>Cytophagaceae</taxon>
        <taxon>Siphonobacter</taxon>
    </lineage>
</organism>
<evidence type="ECO:0000313" key="2">
    <source>
        <dbReference type="EMBL" id="PQA54550.1"/>
    </source>
</evidence>
<dbReference type="Proteomes" id="UP000239590">
    <property type="component" value="Unassembled WGS sequence"/>
</dbReference>
<dbReference type="EMBL" id="PTRA01000006">
    <property type="protein sequence ID" value="PQA54550.1"/>
    <property type="molecule type" value="Genomic_DNA"/>
</dbReference>
<reference evidence="3" key="1">
    <citation type="submission" date="2018-02" db="EMBL/GenBank/DDBJ databases">
        <title>Genome sequencing of Solimonas sp. HR-BB.</title>
        <authorList>
            <person name="Lee Y."/>
            <person name="Jeon C.O."/>
        </authorList>
    </citation>
    <scope>NUCLEOTIDE SEQUENCE [LARGE SCALE GENOMIC DNA]</scope>
    <source>
        <strain evidence="3">HR-U</strain>
    </source>
</reference>
<comment type="caution">
    <text evidence="2">The sequence shown here is derived from an EMBL/GenBank/DDBJ whole genome shotgun (WGS) entry which is preliminary data.</text>
</comment>
<name>A0A2S7IGK3_9BACT</name>
<dbReference type="AlphaFoldDB" id="A0A2S7IGK3"/>
<sequence length="194" mass="22510">MGTGDVKRHENRFVYDENQRLIRVETTYLGKVSTSKYFYEGDQIHRVEVYAPAGNLTAIHRFLYTSDNRLKQTETDRPLSKSIIRLTYTYDRKGNVTEVIEGVKDPQMDTYVRQFSITYGDYDDQKYVEHLLTGEPFLPNVPLQVNNYRLKVVSDRNGKELSRETFSYTYNEQGLPTEKVKHGPGGTSRASITY</sequence>
<accession>A0A2S7IGK3</accession>
<evidence type="ECO:0000256" key="1">
    <source>
        <dbReference type="SAM" id="MobiDB-lite"/>
    </source>
</evidence>
<proteinExistence type="predicted"/>
<gene>
    <name evidence="2" type="ORF">C5O19_22655</name>
</gene>
<evidence type="ECO:0008006" key="4">
    <source>
        <dbReference type="Google" id="ProtNLM"/>
    </source>
</evidence>
<evidence type="ECO:0000313" key="3">
    <source>
        <dbReference type="Proteomes" id="UP000239590"/>
    </source>
</evidence>